<evidence type="ECO:0000256" key="1">
    <source>
        <dbReference type="SAM" id="Phobius"/>
    </source>
</evidence>
<name>A0ABN2LSI4_9MICO</name>
<keyword evidence="3" id="KW-1185">Reference proteome</keyword>
<dbReference type="RefSeq" id="WP_344292563.1">
    <property type="nucleotide sequence ID" value="NZ_BAAANJ010000001.1"/>
</dbReference>
<dbReference type="Proteomes" id="UP001500002">
    <property type="component" value="Unassembled WGS sequence"/>
</dbReference>
<dbReference type="EMBL" id="BAAANJ010000001">
    <property type="protein sequence ID" value="GAA1798224.1"/>
    <property type="molecule type" value="Genomic_DNA"/>
</dbReference>
<proteinExistence type="predicted"/>
<evidence type="ECO:0000313" key="3">
    <source>
        <dbReference type="Proteomes" id="UP001500002"/>
    </source>
</evidence>
<accession>A0ABN2LSI4</accession>
<keyword evidence="1" id="KW-0472">Membrane</keyword>
<keyword evidence="1" id="KW-1133">Transmembrane helix</keyword>
<feature type="transmembrane region" description="Helical" evidence="1">
    <location>
        <begin position="41"/>
        <end position="62"/>
    </location>
</feature>
<keyword evidence="1" id="KW-0812">Transmembrane</keyword>
<evidence type="ECO:0000313" key="2">
    <source>
        <dbReference type="EMBL" id="GAA1798224.1"/>
    </source>
</evidence>
<organism evidence="2 3">
    <name type="scientific">Agromyces neolithicus</name>
    <dbReference type="NCBI Taxonomy" id="269420"/>
    <lineage>
        <taxon>Bacteria</taxon>
        <taxon>Bacillati</taxon>
        <taxon>Actinomycetota</taxon>
        <taxon>Actinomycetes</taxon>
        <taxon>Micrococcales</taxon>
        <taxon>Microbacteriaceae</taxon>
        <taxon>Agromyces</taxon>
    </lineage>
</organism>
<protein>
    <submittedName>
        <fullName evidence="2">Uncharacterized protein</fullName>
    </submittedName>
</protein>
<comment type="caution">
    <text evidence="2">The sequence shown here is derived from an EMBL/GenBank/DDBJ whole genome shotgun (WGS) entry which is preliminary data.</text>
</comment>
<reference evidence="2 3" key="1">
    <citation type="journal article" date="2019" name="Int. J. Syst. Evol. Microbiol.">
        <title>The Global Catalogue of Microorganisms (GCM) 10K type strain sequencing project: providing services to taxonomists for standard genome sequencing and annotation.</title>
        <authorList>
            <consortium name="The Broad Institute Genomics Platform"/>
            <consortium name="The Broad Institute Genome Sequencing Center for Infectious Disease"/>
            <person name="Wu L."/>
            <person name="Ma J."/>
        </authorList>
    </citation>
    <scope>NUCLEOTIDE SEQUENCE [LARGE SCALE GENOMIC DNA]</scope>
    <source>
        <strain evidence="2 3">JCM 14322</strain>
    </source>
</reference>
<sequence length="72" mass="7166">MRAIIWAGVCVVGTCGGVTGAVMLFNSGVVADASGTSGSSPLGWIILVASAIVAFLGFVKLIQALPKSGSRE</sequence>
<gene>
    <name evidence="2" type="ORF">GCM10009749_02320</name>
</gene>